<feature type="transmembrane region" description="Helical" evidence="16">
    <location>
        <begin position="182"/>
        <end position="199"/>
    </location>
</feature>
<evidence type="ECO:0000256" key="9">
    <source>
        <dbReference type="ARBA" id="ARBA00022982"/>
    </source>
</evidence>
<dbReference type="PANTHER" id="PTHR42829:SF2">
    <property type="entry name" value="NADH-UBIQUINONE OXIDOREDUCTASE CHAIN 5"/>
    <property type="match status" value="1"/>
</dbReference>
<evidence type="ECO:0000259" key="19">
    <source>
        <dbReference type="Pfam" id="PF06455"/>
    </source>
</evidence>
<feature type="domain" description="NADH-Ubiquinone oxidoreductase (complex I) chain 5 N-terminal" evidence="18">
    <location>
        <begin position="51"/>
        <end position="95"/>
    </location>
</feature>
<name>A0A1Y9T6A5_9BIVA</name>
<feature type="transmembrane region" description="Helical" evidence="16">
    <location>
        <begin position="12"/>
        <end position="42"/>
    </location>
</feature>
<evidence type="ECO:0000259" key="18">
    <source>
        <dbReference type="Pfam" id="PF00662"/>
    </source>
</evidence>
<evidence type="ECO:0000313" key="20">
    <source>
        <dbReference type="EMBL" id="AQT38517.1"/>
    </source>
</evidence>
<protein>
    <recommendedName>
        <fullName evidence="3 16">NADH-ubiquinone oxidoreductase chain 5</fullName>
        <ecNumber evidence="2 16">7.1.1.2</ecNumber>
    </recommendedName>
</protein>
<feature type="transmembrane region" description="Helical" evidence="16">
    <location>
        <begin position="342"/>
        <end position="363"/>
    </location>
</feature>
<dbReference type="Pfam" id="PF06455">
    <property type="entry name" value="NADH5_C"/>
    <property type="match status" value="1"/>
</dbReference>
<keyword evidence="13 16" id="KW-0496">Mitochondrion</keyword>
<comment type="function">
    <text evidence="16">Core subunit of the mitochondrial membrane respiratory chain NADH dehydrogenase (Complex I) which catalyzes electron transfer from NADH through the respiratory chain, using ubiquinone as an electron acceptor. Essential for the catalytic activity and assembly of complex I.</text>
</comment>
<dbReference type="EC" id="7.1.1.2" evidence="2 16"/>
<keyword evidence="7" id="KW-0999">Mitochondrion inner membrane</keyword>
<sequence>MKGSLSGSWAPLCCGLFMYFIGGLVIFLGVSNSMISVSGVMVEWKFMDFLSVDWSLPVILDYMSVLFFSLVCVISGSVFLFSMSYMEGEVFLRRFSLIVMAFVASMGLLIFIPSLVTVLLGWDGLGIVSFALVIYYQNKKSLSAGMVTVLVNRIGDVMLILSVCLMVSWGDWMLMNNLSVEYIWGICLMIVIGGMTKSAQIPFSSWLPAAMAAPTPVSALVHSSTLVTAGVYLVIRFYPSLLECGDALWVLGKLGGLTMLMAGLGACYEVDLKKVIALSTLSQLGLMMFTVGLGYPVIAAFHLFTHAIFKALLFLCAGSLIHSVSDSQDGRIWGGLGKLSPFSSGCLVLSSLILSGMPFLSGFYSKDTILEGCLVSTVGCAQVCVGLFGACLSMLYSARLAMVGLYRAVGGSSGLGVFVESPYTSVPMVILSFGGIYGGWLMQGLWVDVIGFDLVGGFGKVIISFVTFIGMLYIVNYYIMMIGNLRVGVNKGVYFLSYMWFLSKLSGGLVSGFGISGALKVSEALDFGWMEIFGGQGAFNVVKGLIYKGHGVQKLSLLVFVRSFLFFFVVIMSVLYLI</sequence>
<keyword evidence="8" id="KW-1278">Translocase</keyword>
<organism evidence="20">
    <name type="scientific">Mutela dubia</name>
    <dbReference type="NCBI Taxonomy" id="152234"/>
    <lineage>
        <taxon>Eukaryota</taxon>
        <taxon>Metazoa</taxon>
        <taxon>Spiralia</taxon>
        <taxon>Lophotrochozoa</taxon>
        <taxon>Mollusca</taxon>
        <taxon>Bivalvia</taxon>
        <taxon>Autobranchia</taxon>
        <taxon>Heteroconchia</taxon>
        <taxon>Palaeoheterodonta</taxon>
        <taxon>Unionida</taxon>
        <taxon>Muteloidea</taxon>
        <taxon>Mutelidae</taxon>
        <taxon>Mutela</taxon>
    </lineage>
</organism>
<feature type="transmembrane region" description="Helical" evidence="16">
    <location>
        <begin position="461"/>
        <end position="480"/>
    </location>
</feature>
<dbReference type="Pfam" id="PF00662">
    <property type="entry name" value="Proton_antipo_N"/>
    <property type="match status" value="1"/>
</dbReference>
<geneLocation type="mitochondrion" evidence="20"/>
<evidence type="ECO:0000256" key="3">
    <source>
        <dbReference type="ARBA" id="ARBA00021096"/>
    </source>
</evidence>
<feature type="transmembrane region" description="Helical" evidence="16">
    <location>
        <begin position="95"/>
        <end position="113"/>
    </location>
</feature>
<dbReference type="GO" id="GO:0042773">
    <property type="term" value="P:ATP synthesis coupled electron transport"/>
    <property type="evidence" value="ECO:0007669"/>
    <property type="project" value="InterPro"/>
</dbReference>
<feature type="transmembrane region" description="Helical" evidence="16">
    <location>
        <begin position="247"/>
        <end position="268"/>
    </location>
</feature>
<evidence type="ECO:0000256" key="16">
    <source>
        <dbReference type="RuleBase" id="RU003404"/>
    </source>
</evidence>
<feature type="transmembrane region" description="Helical" evidence="16">
    <location>
        <begin position="559"/>
        <end position="577"/>
    </location>
</feature>
<evidence type="ECO:0000256" key="12">
    <source>
        <dbReference type="ARBA" id="ARBA00023075"/>
    </source>
</evidence>
<dbReference type="PANTHER" id="PTHR42829">
    <property type="entry name" value="NADH-UBIQUINONE OXIDOREDUCTASE CHAIN 5"/>
    <property type="match status" value="1"/>
</dbReference>
<feature type="transmembrane region" description="Helical" evidence="16">
    <location>
        <begin position="211"/>
        <end position="235"/>
    </location>
</feature>
<keyword evidence="5" id="KW-0679">Respiratory chain</keyword>
<gene>
    <name evidence="20" type="primary">nad5</name>
</gene>
<feature type="transmembrane region" description="Helical" evidence="16">
    <location>
        <begin position="369"/>
        <end position="396"/>
    </location>
</feature>
<dbReference type="GO" id="GO:0008137">
    <property type="term" value="F:NADH dehydrogenase (ubiquinone) activity"/>
    <property type="evidence" value="ECO:0007669"/>
    <property type="project" value="UniProtKB-EC"/>
</dbReference>
<feature type="domain" description="NADH dehydrogenase subunit 5 C-terminal" evidence="19">
    <location>
        <begin position="396"/>
        <end position="573"/>
    </location>
</feature>
<comment type="subcellular location">
    <subcellularLocation>
        <location evidence="1">Mitochondrion inner membrane</location>
        <topology evidence="1">Multi-pass membrane protein</topology>
    </subcellularLocation>
</comment>
<evidence type="ECO:0000256" key="8">
    <source>
        <dbReference type="ARBA" id="ARBA00022967"/>
    </source>
</evidence>
<dbReference type="InterPro" id="IPR010934">
    <property type="entry name" value="NADH_DH_su5_C"/>
</dbReference>
<dbReference type="GO" id="GO:0003954">
    <property type="term" value="F:NADH dehydrogenase activity"/>
    <property type="evidence" value="ECO:0007669"/>
    <property type="project" value="TreeGrafter"/>
</dbReference>
<feature type="transmembrane region" description="Helical" evidence="16">
    <location>
        <begin position="492"/>
        <end position="515"/>
    </location>
</feature>
<keyword evidence="12 16" id="KW-0830">Ubiquinone</keyword>
<dbReference type="EMBL" id="KU873120">
    <property type="protein sequence ID" value="AQT38517.1"/>
    <property type="molecule type" value="Genomic_DNA"/>
</dbReference>
<keyword evidence="14 16" id="KW-0472">Membrane</keyword>
<evidence type="ECO:0000256" key="10">
    <source>
        <dbReference type="ARBA" id="ARBA00022989"/>
    </source>
</evidence>
<evidence type="ECO:0000256" key="1">
    <source>
        <dbReference type="ARBA" id="ARBA00004448"/>
    </source>
</evidence>
<dbReference type="Pfam" id="PF00361">
    <property type="entry name" value="Proton_antipo_M"/>
    <property type="match status" value="1"/>
</dbReference>
<comment type="similarity">
    <text evidence="16">Belongs to the complex I subunit 5 family.</text>
</comment>
<evidence type="ECO:0000256" key="6">
    <source>
        <dbReference type="ARBA" id="ARBA00022692"/>
    </source>
</evidence>
<keyword evidence="6 16" id="KW-0812">Transmembrane</keyword>
<comment type="catalytic activity">
    <reaction evidence="15 16">
        <text>a ubiquinone + NADH + 5 H(+)(in) = a ubiquinol + NAD(+) + 4 H(+)(out)</text>
        <dbReference type="Rhea" id="RHEA:29091"/>
        <dbReference type="Rhea" id="RHEA-COMP:9565"/>
        <dbReference type="Rhea" id="RHEA-COMP:9566"/>
        <dbReference type="ChEBI" id="CHEBI:15378"/>
        <dbReference type="ChEBI" id="CHEBI:16389"/>
        <dbReference type="ChEBI" id="CHEBI:17976"/>
        <dbReference type="ChEBI" id="CHEBI:57540"/>
        <dbReference type="ChEBI" id="CHEBI:57945"/>
        <dbReference type="EC" id="7.1.1.2"/>
    </reaction>
</comment>
<keyword evidence="9" id="KW-0249">Electron transport</keyword>
<evidence type="ECO:0000256" key="15">
    <source>
        <dbReference type="ARBA" id="ARBA00049551"/>
    </source>
</evidence>
<evidence type="ECO:0000256" key="14">
    <source>
        <dbReference type="ARBA" id="ARBA00023136"/>
    </source>
</evidence>
<evidence type="ECO:0000256" key="13">
    <source>
        <dbReference type="ARBA" id="ARBA00023128"/>
    </source>
</evidence>
<dbReference type="GO" id="GO:0005743">
    <property type="term" value="C:mitochondrial inner membrane"/>
    <property type="evidence" value="ECO:0007669"/>
    <property type="project" value="UniProtKB-SubCell"/>
</dbReference>
<feature type="transmembrane region" description="Helical" evidence="16">
    <location>
        <begin position="62"/>
        <end position="83"/>
    </location>
</feature>
<feature type="transmembrane region" description="Helical" evidence="16">
    <location>
        <begin position="417"/>
        <end position="441"/>
    </location>
</feature>
<evidence type="ECO:0000256" key="5">
    <source>
        <dbReference type="ARBA" id="ARBA00022660"/>
    </source>
</evidence>
<feature type="transmembrane region" description="Helical" evidence="16">
    <location>
        <begin position="301"/>
        <end position="321"/>
    </location>
</feature>
<feature type="transmembrane region" description="Helical" evidence="16">
    <location>
        <begin position="150"/>
        <end position="170"/>
    </location>
</feature>
<dbReference type="GO" id="GO:0015990">
    <property type="term" value="P:electron transport coupled proton transport"/>
    <property type="evidence" value="ECO:0007669"/>
    <property type="project" value="TreeGrafter"/>
</dbReference>
<keyword evidence="10 16" id="KW-1133">Transmembrane helix</keyword>
<feature type="transmembrane region" description="Helical" evidence="16">
    <location>
        <begin position="275"/>
        <end position="295"/>
    </location>
</feature>
<dbReference type="AlphaFoldDB" id="A0A1Y9T6A5"/>
<evidence type="ECO:0000256" key="11">
    <source>
        <dbReference type="ARBA" id="ARBA00023027"/>
    </source>
</evidence>
<evidence type="ECO:0000256" key="7">
    <source>
        <dbReference type="ARBA" id="ARBA00022792"/>
    </source>
</evidence>
<dbReference type="InterPro" id="IPR003945">
    <property type="entry name" value="NU5C-like"/>
</dbReference>
<evidence type="ECO:0000256" key="2">
    <source>
        <dbReference type="ARBA" id="ARBA00012944"/>
    </source>
</evidence>
<reference evidence="20" key="1">
    <citation type="journal article" date="2017" name="Sci. Rep.">
        <title>Evolution of sex-dependent mtDNA transmission in freshwater mussels (Bivalvia: Unionida).</title>
        <authorList>
            <person name="Guerra D."/>
            <person name="Plazzi F."/>
            <person name="Stewart D.T."/>
            <person name="Bogan A.E."/>
            <person name="Hoeh W.R."/>
            <person name="Breton S."/>
        </authorList>
    </citation>
    <scope>NUCLEOTIDE SEQUENCE</scope>
    <source>
        <strain evidence="20">H1495</strain>
        <tissue evidence="20">Gonad</tissue>
    </source>
</reference>
<evidence type="ECO:0000259" key="17">
    <source>
        <dbReference type="Pfam" id="PF00361"/>
    </source>
</evidence>
<keyword evidence="4 16" id="KW-0813">Transport</keyword>
<dbReference type="InterPro" id="IPR001750">
    <property type="entry name" value="ND/Mrp_TM"/>
</dbReference>
<keyword evidence="11 16" id="KW-0520">NAD</keyword>
<dbReference type="InterPro" id="IPR001516">
    <property type="entry name" value="Proton_antipo_N"/>
</dbReference>
<accession>A0A1Y9T6A5</accession>
<feature type="domain" description="NADH:quinone oxidoreductase/Mrp antiporter transmembrane" evidence="17">
    <location>
        <begin position="114"/>
        <end position="392"/>
    </location>
</feature>
<feature type="transmembrane region" description="Helical" evidence="16">
    <location>
        <begin position="119"/>
        <end position="138"/>
    </location>
</feature>
<evidence type="ECO:0000256" key="4">
    <source>
        <dbReference type="ARBA" id="ARBA00022448"/>
    </source>
</evidence>
<proteinExistence type="inferred from homology"/>
<dbReference type="PRINTS" id="PR01434">
    <property type="entry name" value="NADHDHGNASE5"/>
</dbReference>